<evidence type="ECO:0000313" key="2">
    <source>
        <dbReference type="Proteomes" id="UP001150924"/>
    </source>
</evidence>
<dbReference type="EMBL" id="JAPNKE010000002">
    <property type="protein sequence ID" value="MCY1007883.1"/>
    <property type="molecule type" value="Genomic_DNA"/>
</dbReference>
<accession>A0A9X3EPL5</accession>
<dbReference type="Proteomes" id="UP001150924">
    <property type="component" value="Unassembled WGS sequence"/>
</dbReference>
<organism evidence="1 2">
    <name type="scientific">Nannocystis pusilla</name>
    <dbReference type="NCBI Taxonomy" id="889268"/>
    <lineage>
        <taxon>Bacteria</taxon>
        <taxon>Pseudomonadati</taxon>
        <taxon>Myxococcota</taxon>
        <taxon>Polyangia</taxon>
        <taxon>Nannocystales</taxon>
        <taxon>Nannocystaceae</taxon>
        <taxon>Nannocystis</taxon>
    </lineage>
</organism>
<evidence type="ECO:0000313" key="1">
    <source>
        <dbReference type="EMBL" id="MCY1007883.1"/>
    </source>
</evidence>
<sequence length="235" mass="23593">MLLEEVPALLTAARFADDRAAHVACASLAAWLAAVDGDPVGAQALAVESAAAWPAADPRAFHMQHLQILGAEAHALLAAGDPAGAWAQVEAAGPALARSGLAHLLPLRVQATELTGRVALAALAAGPATSTREGLRRAIERAADSLQRDGAVGHAALLRAGLRHLAGDSGGAQTLLHTAADAFAAAGMAAHQAAAELRLARLAGRSGEVPRGALRALGVEHPDCFAALLAPALPA</sequence>
<name>A0A9X3EPL5_9BACT</name>
<keyword evidence="2" id="KW-1185">Reference proteome</keyword>
<dbReference type="AlphaFoldDB" id="A0A9X3EPL5"/>
<protein>
    <submittedName>
        <fullName evidence="1">Uncharacterized protein</fullName>
    </submittedName>
</protein>
<gene>
    <name evidence="1" type="ORF">OV079_20450</name>
</gene>
<reference evidence="1" key="1">
    <citation type="submission" date="2022-11" db="EMBL/GenBank/DDBJ databases">
        <title>Minimal conservation of predation-associated metabolite biosynthetic gene clusters underscores biosynthetic potential of Myxococcota including descriptions for ten novel species: Archangium lansinium sp. nov., Myxococcus landrumus sp. nov., Nannocystis bai.</title>
        <authorList>
            <person name="Ahearne A."/>
            <person name="Stevens C."/>
            <person name="Phillips K."/>
        </authorList>
    </citation>
    <scope>NUCLEOTIDE SEQUENCE</scope>
    <source>
        <strain evidence="1">Na p29</strain>
    </source>
</reference>
<proteinExistence type="predicted"/>
<dbReference type="RefSeq" id="WP_267770521.1">
    <property type="nucleotide sequence ID" value="NZ_JAPNKE010000002.1"/>
</dbReference>
<comment type="caution">
    <text evidence="1">The sequence shown here is derived from an EMBL/GenBank/DDBJ whole genome shotgun (WGS) entry which is preliminary data.</text>
</comment>